<name>A0AAW0D0U2_9AGAR</name>
<evidence type="ECO:0000313" key="1">
    <source>
        <dbReference type="EMBL" id="KAK7044983.1"/>
    </source>
</evidence>
<gene>
    <name evidence="1" type="ORF">R3P38DRAFT_3177208</name>
</gene>
<sequence length="480" mass="54778">MTHLAYRGGAFRVNSSPHHADSRMKLLNFSRLVASMQIHHWYVQLRAGSGDATLECVEAVVSQLTLAFGRICTTINHGEISAGRTLVLLPPLFFFAPHSPSKQATGNVLIVNPRRRRSLLPRKVAVKVNDDVAEKRLRRVVLERERREEQEHCNQEIPVALTPEAATAQGMEIAGAVEEALEEIKDVTCNSRNGKIFRSRLLGISLASEDDEALSAEDKQIARNWELAVKFALEQAGELDRQQWLREWREQEKEERRWEENERRWWATREYADDLPSGTEYWVAIPKSLKLYDATLWIREGRGPYDTLVPTDLFRGERLVEFNYLIHSKVFASFSYDYGCPFRSCSYGENYDSTRQTFGAAAIEKHHWVNAEQIESKWAELSDGRKLHLKEMGPGRRHDALDSLWLKSSAWQGHTIVGGPLPSTRTRVNVETDSTNNVVVGHLGRLEEIDEDYLLGLKSVENGDDDEEDQCPFVPLRAKL</sequence>
<accession>A0AAW0D0U2</accession>
<organism evidence="1 2">
    <name type="scientific">Favolaschia claudopus</name>
    <dbReference type="NCBI Taxonomy" id="2862362"/>
    <lineage>
        <taxon>Eukaryota</taxon>
        <taxon>Fungi</taxon>
        <taxon>Dikarya</taxon>
        <taxon>Basidiomycota</taxon>
        <taxon>Agaricomycotina</taxon>
        <taxon>Agaricomycetes</taxon>
        <taxon>Agaricomycetidae</taxon>
        <taxon>Agaricales</taxon>
        <taxon>Marasmiineae</taxon>
        <taxon>Mycenaceae</taxon>
        <taxon>Favolaschia</taxon>
    </lineage>
</organism>
<dbReference type="Proteomes" id="UP001362999">
    <property type="component" value="Unassembled WGS sequence"/>
</dbReference>
<protein>
    <submittedName>
        <fullName evidence="1">Uncharacterized protein</fullName>
    </submittedName>
</protein>
<dbReference type="EMBL" id="JAWWNJ010000011">
    <property type="protein sequence ID" value="KAK7044983.1"/>
    <property type="molecule type" value="Genomic_DNA"/>
</dbReference>
<reference evidence="1 2" key="1">
    <citation type="journal article" date="2024" name="J Genomics">
        <title>Draft genome sequencing and assembly of Favolaschia claudopus CIRM-BRFM 2984 isolated from oak limbs.</title>
        <authorList>
            <person name="Navarro D."/>
            <person name="Drula E."/>
            <person name="Chaduli D."/>
            <person name="Cazenave R."/>
            <person name="Ahrendt S."/>
            <person name="Wang J."/>
            <person name="Lipzen A."/>
            <person name="Daum C."/>
            <person name="Barry K."/>
            <person name="Grigoriev I.V."/>
            <person name="Favel A."/>
            <person name="Rosso M.N."/>
            <person name="Martin F."/>
        </authorList>
    </citation>
    <scope>NUCLEOTIDE SEQUENCE [LARGE SCALE GENOMIC DNA]</scope>
    <source>
        <strain evidence="1 2">CIRM-BRFM 2984</strain>
    </source>
</reference>
<proteinExistence type="predicted"/>
<keyword evidence="2" id="KW-1185">Reference proteome</keyword>
<dbReference type="AlphaFoldDB" id="A0AAW0D0U2"/>
<evidence type="ECO:0000313" key="2">
    <source>
        <dbReference type="Proteomes" id="UP001362999"/>
    </source>
</evidence>
<comment type="caution">
    <text evidence="1">The sequence shown here is derived from an EMBL/GenBank/DDBJ whole genome shotgun (WGS) entry which is preliminary data.</text>
</comment>